<evidence type="ECO:0000313" key="3">
    <source>
        <dbReference type="Proteomes" id="UP000249493"/>
    </source>
</evidence>
<dbReference type="InterPro" id="IPR011979">
    <property type="entry name" value="Antitox_Xre"/>
</dbReference>
<dbReference type="InterPro" id="IPR024467">
    <property type="entry name" value="Xre/MbcA/ParS-like_toxin-bd"/>
</dbReference>
<protein>
    <submittedName>
        <fullName evidence="2">Toxin-antitoxin system, antitoxin component</fullName>
    </submittedName>
</protein>
<feature type="domain" description="Antitoxin Xre/MbcA/ParS-like toxin-binding" evidence="1">
    <location>
        <begin position="45"/>
        <end position="96"/>
    </location>
</feature>
<gene>
    <name evidence="2" type="ORF">DOZ80_10265</name>
</gene>
<organism evidence="2 3">
    <name type="scientific">Pseudomonas fluorescens</name>
    <dbReference type="NCBI Taxonomy" id="294"/>
    <lineage>
        <taxon>Bacteria</taxon>
        <taxon>Pseudomonadati</taxon>
        <taxon>Pseudomonadota</taxon>
        <taxon>Gammaproteobacteria</taxon>
        <taxon>Pseudomonadales</taxon>
        <taxon>Pseudomonadaceae</taxon>
        <taxon>Pseudomonas</taxon>
    </lineage>
</organism>
<accession>A0A327N7M8</accession>
<comment type="caution">
    <text evidence="2">The sequence shown here is derived from an EMBL/GenBank/DDBJ whole genome shotgun (WGS) entry which is preliminary data.</text>
</comment>
<reference evidence="2 3" key="1">
    <citation type="submission" date="2018-06" db="EMBL/GenBank/DDBJ databases">
        <authorList>
            <person name="Zhirakovskaya E."/>
        </authorList>
    </citation>
    <scope>NUCLEOTIDE SEQUENCE [LARGE SCALE GENOMIC DNA]</scope>
    <source>
        <strain evidence="2 3">LY3</strain>
    </source>
</reference>
<sequence>MGIWRYGVFQSSFSRTLWPTCAGISARVSTVESDQIYALVTLLNAAIELFEGDPFAVRQWMKSPARGLNSRAPLDMMATRLETQAVIDVIGQLEHGVGGEW</sequence>
<evidence type="ECO:0000259" key="1">
    <source>
        <dbReference type="Pfam" id="PF09722"/>
    </source>
</evidence>
<dbReference type="Pfam" id="PF09722">
    <property type="entry name" value="Xre_MbcA_ParS_C"/>
    <property type="match status" value="1"/>
</dbReference>
<name>A0A327N7M8_PSEFL</name>
<dbReference type="RefSeq" id="WP_111282377.1">
    <property type="nucleotide sequence ID" value="NZ_QLIN01000003.1"/>
</dbReference>
<evidence type="ECO:0000313" key="2">
    <source>
        <dbReference type="EMBL" id="RAI70845.1"/>
    </source>
</evidence>
<dbReference type="AlphaFoldDB" id="A0A327N7M8"/>
<dbReference type="NCBIfam" id="TIGR02293">
    <property type="entry name" value="TAS_TIGR02293"/>
    <property type="match status" value="1"/>
</dbReference>
<dbReference type="EMBL" id="QLIN01000003">
    <property type="protein sequence ID" value="RAI70845.1"/>
    <property type="molecule type" value="Genomic_DNA"/>
</dbReference>
<dbReference type="Proteomes" id="UP000249493">
    <property type="component" value="Unassembled WGS sequence"/>
</dbReference>
<proteinExistence type="predicted"/>